<evidence type="ECO:0000313" key="3">
    <source>
        <dbReference type="Proteomes" id="UP000053237"/>
    </source>
</evidence>
<protein>
    <submittedName>
        <fullName evidence="2">Uncharacterized protein</fullName>
    </submittedName>
</protein>
<evidence type="ECO:0000313" key="1">
    <source>
        <dbReference type="EMBL" id="CCI48934.1"/>
    </source>
</evidence>
<evidence type="ECO:0000313" key="2">
    <source>
        <dbReference type="EMBL" id="CCI48941.1"/>
    </source>
</evidence>
<dbReference type="GO" id="GO:0001164">
    <property type="term" value="F:RNA polymerase I core promoter sequence-specific DNA binding"/>
    <property type="evidence" value="ECO:0007669"/>
    <property type="project" value="TreeGrafter"/>
</dbReference>
<dbReference type="PANTHER" id="PTHR15319:SF1">
    <property type="entry name" value="TATA BOX-BINDING PROTEIN-ASSOCIATED FACTOR RNA POLYMERASE I SUBUNIT C"/>
    <property type="match status" value="1"/>
</dbReference>
<proteinExistence type="predicted"/>
<organism evidence="2 3">
    <name type="scientific">Albugo candida</name>
    <dbReference type="NCBI Taxonomy" id="65357"/>
    <lineage>
        <taxon>Eukaryota</taxon>
        <taxon>Sar</taxon>
        <taxon>Stramenopiles</taxon>
        <taxon>Oomycota</taxon>
        <taxon>Peronosporomycetes</taxon>
        <taxon>Albuginales</taxon>
        <taxon>Albuginaceae</taxon>
        <taxon>Albugo</taxon>
    </lineage>
</organism>
<dbReference type="AlphaFoldDB" id="A0A024GQG3"/>
<dbReference type="InterPro" id="IPR038801">
    <property type="entry name" value="TAF1C"/>
</dbReference>
<sequence>MMEATSWYPIDPPQLIDYGLGQSFLLSDPDTIPSRGTVLNDPFHKNTLKLHNYNVPYVSVRNLQSYPYLRQHERARILENTQKENKKWYLKSQKRYYQRRHRHFVAEADVSDLIKEEINSNPAITPSRQGNTLAGISDSHTDEHLVVFSTGEILQRVSIAMYGSYSETIDAHSTIDGIETGSVIRQISVLGSSQRDTLSFKSFSAFIAVRGEAQCTILSISNSVSNLQLRVEEKLSFHKMLSHIAPNPHFDHELSIISDGSLQIWTPDGSERVFFENEHIDLCEYASHPRVLWSASKQSICTIDLREPHGKNTRKLYDLNATPSDSIVALQRLESCSFQFILRSSRAIEIVDSRMPRSPLLAWACPSTRTSNLANFKFHTKDTNAIFASSIDAKSTSVYTFAYGRPQDPYLELIASRQASKQRVSQYYVTDAPLEVRLLDGSESTTVLGMCAFRRRLKSKSVAVVYQQNTLGDVHVQELCALDAEECPNTIHKGLPCGTTIVTDPSRLQPQRFPIPIDAVYSEYDANSLKRFRTLPIRKLLERFPSACQSELSDTQKAHLRAFLTENAKIVDPSVLFHRLHRYVDKQLAFPISSHDLIGILLKHKDFCLRLIRPQRIRTPMTKVIAPLSDSEQVSDCVCGLEMRKTIVRPCASISCIVPHSLMVYRKNSSLLSLSNVMPPLRFGRSKRAQNADYKSVIEQVKANYRIDL</sequence>
<dbReference type="OrthoDB" id="60455at2759"/>
<gene>
    <name evidence="1" type="ORF">BN9_101430</name>
    <name evidence="2" type="ORF">BN9_101500</name>
</gene>
<reference evidence="2 3" key="1">
    <citation type="submission" date="2012-05" db="EMBL/GenBank/DDBJ databases">
        <title>Recombination and specialization in a pathogen metapopulation.</title>
        <authorList>
            <person name="Gardiner A."/>
            <person name="Kemen E."/>
            <person name="Schultz-Larsen T."/>
            <person name="MacLean D."/>
            <person name="Van Oosterhout C."/>
            <person name="Jones J.D.G."/>
        </authorList>
    </citation>
    <scope>NUCLEOTIDE SEQUENCE [LARGE SCALE GENOMIC DNA]</scope>
    <source>
        <strain evidence="2 3">Ac Nc2</strain>
    </source>
</reference>
<dbReference type="InParanoid" id="A0A024GQG3"/>
<dbReference type="PANTHER" id="PTHR15319">
    <property type="entry name" value="TATA BOX-BINDING PROTEIN ASSOCIATED FACTOR RNA POLYMERASE I SUBUNIT C"/>
    <property type="match status" value="1"/>
</dbReference>
<dbReference type="EMBL" id="CAIX01000257">
    <property type="protein sequence ID" value="CCI48934.1"/>
    <property type="molecule type" value="Genomic_DNA"/>
</dbReference>
<dbReference type="Proteomes" id="UP000053237">
    <property type="component" value="Unassembled WGS sequence"/>
</dbReference>
<name>A0A024GQG3_9STRA</name>
<dbReference type="GO" id="GO:0001650">
    <property type="term" value="C:fibrillar center"/>
    <property type="evidence" value="ECO:0007669"/>
    <property type="project" value="TreeGrafter"/>
</dbReference>
<keyword evidence="3" id="KW-1185">Reference proteome</keyword>
<comment type="caution">
    <text evidence="2">The sequence shown here is derived from an EMBL/GenBank/DDBJ whole genome shotgun (WGS) entry which is preliminary data.</text>
</comment>
<accession>A0A024GQG3</accession>
<dbReference type="EMBL" id="CAIX01000257">
    <property type="protein sequence ID" value="CCI48941.1"/>
    <property type="molecule type" value="Genomic_DNA"/>
</dbReference>